<evidence type="ECO:0000313" key="2">
    <source>
        <dbReference type="EMBL" id="EAS03615.2"/>
    </source>
</evidence>
<reference evidence="3" key="1">
    <citation type="journal article" date="2006" name="PLoS Biol.">
        <title>Macronuclear genome sequence of the ciliate Tetrahymena thermophila, a model eukaryote.</title>
        <authorList>
            <person name="Eisen J.A."/>
            <person name="Coyne R.S."/>
            <person name="Wu M."/>
            <person name="Wu D."/>
            <person name="Thiagarajan M."/>
            <person name="Wortman J.R."/>
            <person name="Badger J.H."/>
            <person name="Ren Q."/>
            <person name="Amedeo P."/>
            <person name="Jones K.M."/>
            <person name="Tallon L.J."/>
            <person name="Delcher A.L."/>
            <person name="Salzberg S.L."/>
            <person name="Silva J.C."/>
            <person name="Haas B.J."/>
            <person name="Majoros W.H."/>
            <person name="Farzad M."/>
            <person name="Carlton J.M."/>
            <person name="Smith R.K. Jr."/>
            <person name="Garg J."/>
            <person name="Pearlman R.E."/>
            <person name="Karrer K.M."/>
            <person name="Sun L."/>
            <person name="Manning G."/>
            <person name="Elde N.C."/>
            <person name="Turkewitz A.P."/>
            <person name="Asai D.J."/>
            <person name="Wilkes D.E."/>
            <person name="Wang Y."/>
            <person name="Cai H."/>
            <person name="Collins K."/>
            <person name="Stewart B.A."/>
            <person name="Lee S.R."/>
            <person name="Wilamowska K."/>
            <person name="Weinberg Z."/>
            <person name="Ruzzo W.L."/>
            <person name="Wloga D."/>
            <person name="Gaertig J."/>
            <person name="Frankel J."/>
            <person name="Tsao C.-C."/>
            <person name="Gorovsky M.A."/>
            <person name="Keeling P.J."/>
            <person name="Waller R.F."/>
            <person name="Patron N.J."/>
            <person name="Cherry J.M."/>
            <person name="Stover N.A."/>
            <person name="Krieger C.J."/>
            <person name="del Toro C."/>
            <person name="Ryder H.F."/>
            <person name="Williamson S.C."/>
            <person name="Barbeau R.A."/>
            <person name="Hamilton E.P."/>
            <person name="Orias E."/>
        </authorList>
    </citation>
    <scope>NUCLEOTIDE SEQUENCE [LARGE SCALE GENOMIC DNA]</scope>
    <source>
        <strain evidence="3">SB210</strain>
    </source>
</reference>
<keyword evidence="1" id="KW-1133">Transmembrane helix</keyword>
<keyword evidence="1" id="KW-0472">Membrane</keyword>
<feature type="transmembrane region" description="Helical" evidence="1">
    <location>
        <begin position="297"/>
        <end position="323"/>
    </location>
</feature>
<keyword evidence="3" id="KW-1185">Reference proteome</keyword>
<dbReference type="InParanoid" id="Q245L8"/>
<dbReference type="GeneID" id="7844528"/>
<dbReference type="AlphaFoldDB" id="Q245L8"/>
<dbReference type="OrthoDB" id="431454at2759"/>
<keyword evidence="1" id="KW-0812">Transmembrane</keyword>
<protein>
    <submittedName>
        <fullName evidence="2">YLP motif protein</fullName>
    </submittedName>
</protein>
<proteinExistence type="predicted"/>
<organism evidence="2 3">
    <name type="scientific">Tetrahymena thermophila (strain SB210)</name>
    <dbReference type="NCBI Taxonomy" id="312017"/>
    <lineage>
        <taxon>Eukaryota</taxon>
        <taxon>Sar</taxon>
        <taxon>Alveolata</taxon>
        <taxon>Ciliophora</taxon>
        <taxon>Intramacronucleata</taxon>
        <taxon>Oligohymenophorea</taxon>
        <taxon>Hymenostomatida</taxon>
        <taxon>Tetrahymenina</taxon>
        <taxon>Tetrahymenidae</taxon>
        <taxon>Tetrahymena</taxon>
    </lineage>
</organism>
<dbReference type="RefSeq" id="XP_001023860.2">
    <property type="nucleotide sequence ID" value="XM_001023860.2"/>
</dbReference>
<dbReference type="HOGENOM" id="CLU_007542_0_0_1"/>
<sequence>MDYAVRQDSIWKAIKYENDNQNQRYLKIDDIQIGYDKGGLFYQTGKNLTYDSYEIPSGCPYTGQFRFDVRCRFYYQPTMNNISIAIFDPQVIYNNVTPYLGSIFCQRRLKYQNTNPSDDGEIYSLLCITLDISQIQNYFTNLTQNSVAKIVIDPRKLTIVYDSQQKITSVGLNTLYKTEIDLLENISEVQNILENIQQMSQFVLDSQDSIKELSLSPKSIQNTFQYNRNGTEYFVSQNLITVIDKVPKRETLKKINPSKKFQLKGVFIYLDLISKQQMTQYCQNLTNSIEILNNEQIYCCLSLLIILIGFKLYYSIILGYQILYPIAHLTNVLKQIQIVNKQDKKSVFKKIFTQNYNSPSQALDKLKLTQQSDSDSYNQIQISFDVDQDFEGVCFSQDTQELLFIFQNMFQILLSINKNFFSSNESSKLLEFNKQLNHFENIKNYNSLGVCYNNIGVIHYNNQRYQESIINFQKSIIYANYELNVYSHNNSKYNSSNKHKSENQNIKYSSKQNTYLEYLNFQQEGEDTYNQNEIQELYENLYNRKLNLVKALFHFYISYSGMWDIFQEMISDLLYLTKNFLGKSNEREMLTYFVMLKGFYFSKDLSSAKDTLNILTDLYSKKFETNDHQNNKNKQEYCQFQNVTESQIQNKEYYADQIFISPIINIKKLKHKSTRSKKIQNFFNYSHSQEKDQSILFQELKNQEKSKDPLQIKENFFETQNNSIAVMYQYKSKQNNSIVSNDKNQLNLEESSLNTDTYYNRPKVSSIFKKILEHKNKLQREENNENNLEKGKQENFHQKFMSLCQKQYVMQQSRAFSSQYPQNRERAKIITGHTQDKQTKITFYKLYKTLKKTLKAQDYEFSSDIYFYYYALSQAQYQIYINNQYTAATILTNCFEKCKQYLPYLKLQALNMLHRIFSQNNIKEEYLEQMKKSYEQFQDLGGCVWINTVSVLRPYF</sequence>
<gene>
    <name evidence="2" type="ORF">TTHERM_00248300</name>
</gene>
<evidence type="ECO:0000313" key="3">
    <source>
        <dbReference type="Proteomes" id="UP000009168"/>
    </source>
</evidence>
<name>Q245L8_TETTS</name>
<dbReference type="KEGG" id="tet:TTHERM_00248300"/>
<evidence type="ECO:0000256" key="1">
    <source>
        <dbReference type="SAM" id="Phobius"/>
    </source>
</evidence>
<dbReference type="Proteomes" id="UP000009168">
    <property type="component" value="Unassembled WGS sequence"/>
</dbReference>
<accession>Q245L8</accession>
<dbReference type="EMBL" id="GG662474">
    <property type="protein sequence ID" value="EAS03615.2"/>
    <property type="molecule type" value="Genomic_DNA"/>
</dbReference>